<evidence type="ECO:0000313" key="1">
    <source>
        <dbReference type="EMBL" id="KAG7421037.1"/>
    </source>
</evidence>
<dbReference type="Proteomes" id="UP000694050">
    <property type="component" value="Unassembled WGS sequence"/>
</dbReference>
<proteinExistence type="predicted"/>
<reference evidence="1" key="1">
    <citation type="submission" date="2021-04" db="EMBL/GenBank/DDBJ databases">
        <title>First draft genome resource for Brassicaceae pathogens Fusarium oxysporum f. sp. raphani and Fusarium oxysporum f. sp. rapae.</title>
        <authorList>
            <person name="Asai S."/>
        </authorList>
    </citation>
    <scope>NUCLEOTIDE SEQUENCE</scope>
    <source>
        <strain evidence="1">Tf1208</strain>
    </source>
</reference>
<evidence type="ECO:0000313" key="2">
    <source>
        <dbReference type="Proteomes" id="UP000694050"/>
    </source>
</evidence>
<dbReference type="AlphaFoldDB" id="A0A8J5PKM5"/>
<comment type="caution">
    <text evidence="1">The sequence shown here is derived from an EMBL/GenBank/DDBJ whole genome shotgun (WGS) entry which is preliminary data.</text>
</comment>
<dbReference type="EMBL" id="JAELUQ010000001">
    <property type="protein sequence ID" value="KAG7421037.1"/>
    <property type="molecule type" value="Genomic_DNA"/>
</dbReference>
<name>A0A8J5PKM5_FUSOX</name>
<gene>
    <name evidence="1" type="ORF">Forpe1208_v001255</name>
</gene>
<protein>
    <submittedName>
        <fullName evidence="1">Uncharacterized protein</fullName>
    </submittedName>
</protein>
<organism evidence="1 2">
    <name type="scientific">Fusarium oxysporum f. sp. rapae</name>
    <dbReference type="NCBI Taxonomy" id="485398"/>
    <lineage>
        <taxon>Eukaryota</taxon>
        <taxon>Fungi</taxon>
        <taxon>Dikarya</taxon>
        <taxon>Ascomycota</taxon>
        <taxon>Pezizomycotina</taxon>
        <taxon>Sordariomycetes</taxon>
        <taxon>Hypocreomycetidae</taxon>
        <taxon>Hypocreales</taxon>
        <taxon>Nectriaceae</taxon>
        <taxon>Fusarium</taxon>
        <taxon>Fusarium oxysporum species complex</taxon>
    </lineage>
</organism>
<accession>A0A8J5PKM5</accession>
<sequence>MLEWARDADPSQLMRVIGKLSRDDVSRECTYDVLDFLRDLGMYAELKHCQERLLRAEKAWFECTMLLGLQAPISRIRETLGELLIKTGEGTYPMSL</sequence>